<feature type="region of interest" description="Disordered" evidence="1">
    <location>
        <begin position="127"/>
        <end position="179"/>
    </location>
</feature>
<dbReference type="EMBL" id="JBHFFA010000007">
    <property type="protein sequence ID" value="KAL2612245.1"/>
    <property type="molecule type" value="Genomic_DNA"/>
</dbReference>
<proteinExistence type="predicted"/>
<gene>
    <name evidence="2" type="ORF">R1flu_023937</name>
</gene>
<feature type="compositionally biased region" description="Basic residues" evidence="1">
    <location>
        <begin position="148"/>
        <end position="161"/>
    </location>
</feature>
<keyword evidence="3" id="KW-1185">Reference proteome</keyword>
<sequence>MGTRSLEESPSWKWEGAEGKWKGWLHSSQFWHRLLEKEEVADDLSNKWPEGSLTTSIWRDRVHAHFRNRLQNTPLRASLDLACVEIEGSFHSKSSNTRWQKGLKMLEQINQLIDIADRASLRLAVGNSNEDESNQSNKQTVAIASRSPQHHGKNPRTRTRSLSHCAQWKEPRTKTRPIT</sequence>
<evidence type="ECO:0000256" key="1">
    <source>
        <dbReference type="SAM" id="MobiDB-lite"/>
    </source>
</evidence>
<evidence type="ECO:0000313" key="3">
    <source>
        <dbReference type="Proteomes" id="UP001605036"/>
    </source>
</evidence>
<reference evidence="2 3" key="1">
    <citation type="submission" date="2024-09" db="EMBL/GenBank/DDBJ databases">
        <title>Chromosome-scale assembly of Riccia fluitans.</title>
        <authorList>
            <person name="Paukszto L."/>
            <person name="Sawicki J."/>
            <person name="Karawczyk K."/>
            <person name="Piernik-Szablinska J."/>
            <person name="Szczecinska M."/>
            <person name="Mazdziarz M."/>
        </authorList>
    </citation>
    <scope>NUCLEOTIDE SEQUENCE [LARGE SCALE GENOMIC DNA]</scope>
    <source>
        <strain evidence="2">Rf_01</strain>
        <tissue evidence="2">Aerial parts of the thallus</tissue>
    </source>
</reference>
<dbReference type="AlphaFoldDB" id="A0ABD1XTF6"/>
<comment type="caution">
    <text evidence="2">The sequence shown here is derived from an EMBL/GenBank/DDBJ whole genome shotgun (WGS) entry which is preliminary data.</text>
</comment>
<protein>
    <submittedName>
        <fullName evidence="2">Uncharacterized protein</fullName>
    </submittedName>
</protein>
<name>A0ABD1XTF6_9MARC</name>
<evidence type="ECO:0000313" key="2">
    <source>
        <dbReference type="EMBL" id="KAL2612245.1"/>
    </source>
</evidence>
<organism evidence="2 3">
    <name type="scientific">Riccia fluitans</name>
    <dbReference type="NCBI Taxonomy" id="41844"/>
    <lineage>
        <taxon>Eukaryota</taxon>
        <taxon>Viridiplantae</taxon>
        <taxon>Streptophyta</taxon>
        <taxon>Embryophyta</taxon>
        <taxon>Marchantiophyta</taxon>
        <taxon>Marchantiopsida</taxon>
        <taxon>Marchantiidae</taxon>
        <taxon>Marchantiales</taxon>
        <taxon>Ricciaceae</taxon>
        <taxon>Riccia</taxon>
    </lineage>
</organism>
<dbReference type="Proteomes" id="UP001605036">
    <property type="component" value="Unassembled WGS sequence"/>
</dbReference>
<accession>A0ABD1XTF6</accession>